<dbReference type="EMBL" id="JASCZI010271881">
    <property type="protein sequence ID" value="MED6216613.1"/>
    <property type="molecule type" value="Genomic_DNA"/>
</dbReference>
<sequence length="171" mass="19370">MTRHREERIIPIRREKKTPNTSSIGTVSENFIDIMASRAGGMVSHMAPISINVCQNQIKSRQPEKRTDSLRAFPFLDDMKVAIWGRRVVVQEGCIASAFILGSQNYSPNDISLLYKAPTELHHKSMVQMSSMPDSKATQDFRFANSFSINKMGLFVKLSFAPKEIFCNKNQ</sequence>
<gene>
    <name evidence="1" type="ORF">PIB30_009206</name>
</gene>
<evidence type="ECO:0000313" key="1">
    <source>
        <dbReference type="EMBL" id="MED6216613.1"/>
    </source>
</evidence>
<name>A0ABU6Z5N4_9FABA</name>
<dbReference type="Proteomes" id="UP001341840">
    <property type="component" value="Unassembled WGS sequence"/>
</dbReference>
<evidence type="ECO:0000313" key="2">
    <source>
        <dbReference type="Proteomes" id="UP001341840"/>
    </source>
</evidence>
<protein>
    <submittedName>
        <fullName evidence="1">Uncharacterized protein</fullName>
    </submittedName>
</protein>
<organism evidence="1 2">
    <name type="scientific">Stylosanthes scabra</name>
    <dbReference type="NCBI Taxonomy" id="79078"/>
    <lineage>
        <taxon>Eukaryota</taxon>
        <taxon>Viridiplantae</taxon>
        <taxon>Streptophyta</taxon>
        <taxon>Embryophyta</taxon>
        <taxon>Tracheophyta</taxon>
        <taxon>Spermatophyta</taxon>
        <taxon>Magnoliopsida</taxon>
        <taxon>eudicotyledons</taxon>
        <taxon>Gunneridae</taxon>
        <taxon>Pentapetalae</taxon>
        <taxon>rosids</taxon>
        <taxon>fabids</taxon>
        <taxon>Fabales</taxon>
        <taxon>Fabaceae</taxon>
        <taxon>Papilionoideae</taxon>
        <taxon>50 kb inversion clade</taxon>
        <taxon>dalbergioids sensu lato</taxon>
        <taxon>Dalbergieae</taxon>
        <taxon>Pterocarpus clade</taxon>
        <taxon>Stylosanthes</taxon>
    </lineage>
</organism>
<keyword evidence="2" id="KW-1185">Reference proteome</keyword>
<reference evidence="1 2" key="1">
    <citation type="journal article" date="2023" name="Plants (Basel)">
        <title>Bridging the Gap: Combining Genomics and Transcriptomics Approaches to Understand Stylosanthes scabra, an Orphan Legume from the Brazilian Caatinga.</title>
        <authorList>
            <person name="Ferreira-Neto J.R.C."/>
            <person name="da Silva M.D."/>
            <person name="Binneck E."/>
            <person name="de Melo N.F."/>
            <person name="da Silva R.H."/>
            <person name="de Melo A.L.T.M."/>
            <person name="Pandolfi V."/>
            <person name="Bustamante F.O."/>
            <person name="Brasileiro-Vidal A.C."/>
            <person name="Benko-Iseppon A.M."/>
        </authorList>
    </citation>
    <scope>NUCLEOTIDE SEQUENCE [LARGE SCALE GENOMIC DNA]</scope>
    <source>
        <tissue evidence="1">Leaves</tissue>
    </source>
</reference>
<accession>A0ABU6Z5N4</accession>
<proteinExistence type="predicted"/>
<comment type="caution">
    <text evidence="1">The sequence shown here is derived from an EMBL/GenBank/DDBJ whole genome shotgun (WGS) entry which is preliminary data.</text>
</comment>